<evidence type="ECO:0000313" key="1">
    <source>
        <dbReference type="EMBL" id="NCI51635.1"/>
    </source>
</evidence>
<dbReference type="EMBL" id="JAACJS010000015">
    <property type="protein sequence ID" value="NCI51635.1"/>
    <property type="molecule type" value="Genomic_DNA"/>
</dbReference>
<gene>
    <name evidence="1" type="ORF">GWC95_17025</name>
</gene>
<accession>A0ABX0A345</accession>
<evidence type="ECO:0000313" key="2">
    <source>
        <dbReference type="Proteomes" id="UP000753802"/>
    </source>
</evidence>
<organism evidence="1 2">
    <name type="scientific">Sediminibacterium roseum</name>
    <dbReference type="NCBI Taxonomy" id="1978412"/>
    <lineage>
        <taxon>Bacteria</taxon>
        <taxon>Pseudomonadati</taxon>
        <taxon>Bacteroidota</taxon>
        <taxon>Chitinophagia</taxon>
        <taxon>Chitinophagales</taxon>
        <taxon>Chitinophagaceae</taxon>
        <taxon>Sediminibacterium</taxon>
    </lineage>
</organism>
<dbReference type="Proteomes" id="UP000753802">
    <property type="component" value="Unassembled WGS sequence"/>
</dbReference>
<protein>
    <submittedName>
        <fullName evidence="1">Uncharacterized protein</fullName>
    </submittedName>
</protein>
<keyword evidence="2" id="KW-1185">Reference proteome</keyword>
<comment type="caution">
    <text evidence="1">The sequence shown here is derived from an EMBL/GenBank/DDBJ whole genome shotgun (WGS) entry which is preliminary data.</text>
</comment>
<sequence length="45" mass="5177">MDYNWLLQGFGQVTVRTWNENRTPGWLVSTVSGKGAAHPRYFFTS</sequence>
<proteinExistence type="predicted"/>
<name>A0ABX0A345_9BACT</name>
<reference evidence="1 2" key="1">
    <citation type="submission" date="2020-01" db="EMBL/GenBank/DDBJ databases">
        <title>Genome analysis.</title>
        <authorList>
            <person name="Wu S."/>
            <person name="Wang G."/>
        </authorList>
    </citation>
    <scope>NUCLEOTIDE SEQUENCE [LARGE SCALE GENOMIC DNA]</scope>
    <source>
        <strain evidence="1 2">SYL130</strain>
    </source>
</reference>